<evidence type="ECO:0000313" key="14">
    <source>
        <dbReference type="Proteomes" id="UP000295758"/>
    </source>
</evidence>
<dbReference type="EMBL" id="SOAA01000026">
    <property type="protein sequence ID" value="TDS27603.1"/>
    <property type="molecule type" value="Genomic_DNA"/>
</dbReference>
<dbReference type="EMBL" id="FNBJ01000010">
    <property type="protein sequence ID" value="SDF33926.1"/>
    <property type="molecule type" value="Genomic_DNA"/>
</dbReference>
<reference evidence="5 10" key="2">
    <citation type="submission" date="2016-10" db="EMBL/GenBank/DDBJ databases">
        <authorList>
            <person name="de Groot N.N."/>
        </authorList>
    </citation>
    <scope>NUCLEOTIDE SEQUENCE [LARGE SCALE GENOMIC DNA]</scope>
    <source>
        <strain evidence="5 10">WG7</strain>
    </source>
</reference>
<evidence type="ECO:0000313" key="9">
    <source>
        <dbReference type="Proteomes" id="UP000198612"/>
    </source>
</evidence>
<name>A0A1G6RZ61_9FIRM</name>
<reference evidence="2 12" key="3">
    <citation type="submission" date="2018-04" db="EMBL/GenBank/DDBJ databases">
        <title>Subsurface microbial communities from deep shales in Ohio and West Virginia, USA.</title>
        <authorList>
            <person name="Wrighton K."/>
        </authorList>
    </citation>
    <scope>NUCLEOTIDE SEQUENCE [LARGE SCALE GENOMIC DNA]</scope>
    <source>
        <strain evidence="8 13">DSMZ 11287</strain>
        <strain evidence="2 12">MSL28</strain>
    </source>
</reference>
<evidence type="ECO:0000313" key="8">
    <source>
        <dbReference type="EMBL" id="TDX43576.1"/>
    </source>
</evidence>
<dbReference type="Pfam" id="PF02579">
    <property type="entry name" value="Nitro_FeMo-Co"/>
    <property type="match status" value="1"/>
</dbReference>
<dbReference type="SUPFAM" id="SSF53146">
    <property type="entry name" value="Nitrogenase accessory factor-like"/>
    <property type="match status" value="1"/>
</dbReference>
<dbReference type="Proteomes" id="UP000295758">
    <property type="component" value="Unassembled WGS sequence"/>
</dbReference>
<organism evidence="3 15">
    <name type="scientific">Halanaerobium congolense</name>
    <dbReference type="NCBI Taxonomy" id="54121"/>
    <lineage>
        <taxon>Bacteria</taxon>
        <taxon>Bacillati</taxon>
        <taxon>Bacillota</taxon>
        <taxon>Clostridia</taxon>
        <taxon>Halanaerobiales</taxon>
        <taxon>Halanaerobiaceae</taxon>
        <taxon>Halanaerobium</taxon>
    </lineage>
</organism>
<reference evidence="7 14" key="4">
    <citation type="submission" date="2019-03" db="EMBL/GenBank/DDBJ databases">
        <title>Deep subsurface shale carbon reservoir microbial communities from Ohio and West Virginia, USA.</title>
        <authorList>
            <person name="Wrighton K."/>
        </authorList>
    </citation>
    <scope>NUCLEOTIDE SEQUENCE [LARGE SCALE GENOMIC DNA]</scope>
    <source>
        <strain evidence="7 14">UTICA-S4D12</strain>
    </source>
</reference>
<evidence type="ECO:0000313" key="13">
    <source>
        <dbReference type="Proteomes" id="UP000295472"/>
    </source>
</evidence>
<evidence type="ECO:0000313" key="4">
    <source>
        <dbReference type="EMBL" id="SDF33926.1"/>
    </source>
</evidence>
<dbReference type="Proteomes" id="UP000198612">
    <property type="component" value="Unassembled WGS sequence"/>
</dbReference>
<dbReference type="EMBL" id="QICM01000006">
    <property type="protein sequence ID" value="PXV67950.1"/>
    <property type="molecule type" value="Genomic_DNA"/>
</dbReference>
<evidence type="ECO:0000313" key="2">
    <source>
        <dbReference type="EMBL" id="PXV67950.1"/>
    </source>
</evidence>
<sequence>MEGTNGSTNKKLGVIKMKIVIPAVEIGSFETEIHENFGRANYFALVDTANDEIEFIDNSAADQSSGAGVGAAQLCADNEADIVAAYHFGPKAYKALTAAGIKILDLTDQKLIQEAYNDYQAGKLAEAEAGPGGHH</sequence>
<keyword evidence="11" id="KW-1185">Reference proteome</keyword>
<evidence type="ECO:0000313" key="7">
    <source>
        <dbReference type="EMBL" id="TDS27603.1"/>
    </source>
</evidence>
<evidence type="ECO:0000313" key="12">
    <source>
        <dbReference type="Proteomes" id="UP000247389"/>
    </source>
</evidence>
<dbReference type="InterPro" id="IPR051840">
    <property type="entry name" value="NifX/NifY_domain"/>
</dbReference>
<gene>
    <name evidence="7" type="ORF">BY453_12622</name>
    <name evidence="8" type="ORF">C7954_11622</name>
    <name evidence="2" type="ORF">C8C78_10676</name>
    <name evidence="3" type="ORF">SAMN04488597_12622</name>
    <name evidence="4" type="ORF">SAMN04488598_11023</name>
    <name evidence="6" type="ORF">SAMN04515652_11024</name>
    <name evidence="5" type="ORF">SAMN04515654_10961</name>
</gene>
<dbReference type="Proteomes" id="UP000324896">
    <property type="component" value="Unassembled WGS sequence"/>
</dbReference>
<dbReference type="EMBL" id="FNEH01000009">
    <property type="protein sequence ID" value="SDI59447.1"/>
    <property type="molecule type" value="Genomic_DNA"/>
</dbReference>
<proteinExistence type="predicted"/>
<evidence type="ECO:0000313" key="3">
    <source>
        <dbReference type="EMBL" id="SDD09713.1"/>
    </source>
</evidence>
<dbReference type="Proteomes" id="UP000198945">
    <property type="component" value="Unassembled WGS sequence"/>
</dbReference>
<dbReference type="EMBL" id="FOHG01000010">
    <property type="protein sequence ID" value="SES89030.1"/>
    <property type="molecule type" value="Genomic_DNA"/>
</dbReference>
<dbReference type="InterPro" id="IPR036105">
    <property type="entry name" value="DiNase_FeMo-co_biosyn_sf"/>
</dbReference>
<dbReference type="EMBL" id="FMYT01000026">
    <property type="protein sequence ID" value="SDD09713.1"/>
    <property type="molecule type" value="Genomic_DNA"/>
</dbReference>
<protein>
    <submittedName>
        <fullName evidence="3">Predicted Fe-Mo cluster-binding protein, NifX family</fullName>
    </submittedName>
    <submittedName>
        <fullName evidence="2">Putative Fe-Mo cluster-binding NifX family protein</fullName>
    </submittedName>
</protein>
<dbReference type="Gene3D" id="3.30.420.130">
    <property type="entry name" value="Dinitrogenase iron-molybdenum cofactor biosynthesis domain"/>
    <property type="match status" value="1"/>
</dbReference>
<evidence type="ECO:0000259" key="1">
    <source>
        <dbReference type="Pfam" id="PF02579"/>
    </source>
</evidence>
<evidence type="ECO:0000313" key="5">
    <source>
        <dbReference type="EMBL" id="SDI59447.1"/>
    </source>
</evidence>
<dbReference type="PANTHER" id="PTHR33937:SF2">
    <property type="entry name" value="DINITROGENASE IRON-MOLYBDENUM COFACTOR BIOSYNTHESIS DOMAIN-CONTAINING PROTEIN"/>
    <property type="match status" value="1"/>
</dbReference>
<dbReference type="Proteomes" id="UP000295472">
    <property type="component" value="Unassembled WGS sequence"/>
</dbReference>
<feature type="domain" description="Dinitrogenase iron-molybdenum cofactor biosynthesis" evidence="1">
    <location>
        <begin position="32"/>
        <end position="120"/>
    </location>
</feature>
<dbReference type="Proteomes" id="UP000199519">
    <property type="component" value="Unassembled WGS sequence"/>
</dbReference>
<evidence type="ECO:0000313" key="6">
    <source>
        <dbReference type="EMBL" id="SES89030.1"/>
    </source>
</evidence>
<dbReference type="STRING" id="54121.SAMN04515653_13031"/>
<dbReference type="Proteomes" id="UP000247389">
    <property type="component" value="Unassembled WGS sequence"/>
</dbReference>
<dbReference type="EMBL" id="SOEF01000016">
    <property type="protein sequence ID" value="TDX43576.1"/>
    <property type="molecule type" value="Genomic_DNA"/>
</dbReference>
<evidence type="ECO:0000313" key="10">
    <source>
        <dbReference type="Proteomes" id="UP000198945"/>
    </source>
</evidence>
<dbReference type="InterPro" id="IPR003731">
    <property type="entry name" value="Di-Nase_FeMo-co_biosynth"/>
</dbReference>
<evidence type="ECO:0000313" key="11">
    <source>
        <dbReference type="Proteomes" id="UP000199519"/>
    </source>
</evidence>
<dbReference type="AlphaFoldDB" id="A0A1G6RZ61"/>
<evidence type="ECO:0000313" key="15">
    <source>
        <dbReference type="Proteomes" id="UP000324896"/>
    </source>
</evidence>
<reference evidence="9 11" key="1">
    <citation type="submission" date="2016-10" db="EMBL/GenBank/DDBJ databases">
        <authorList>
            <person name="Varghese N."/>
            <person name="Submissions S."/>
        </authorList>
    </citation>
    <scope>NUCLEOTIDE SEQUENCE [LARGE SCALE GENOMIC DNA]</scope>
    <source>
        <strain evidence="3 15">WG10</strain>
        <strain evidence="4 11">WG2</strain>
        <strain evidence="6 9">WG5</strain>
    </source>
</reference>
<accession>A0A1G6RZ61</accession>
<dbReference type="PANTHER" id="PTHR33937">
    <property type="entry name" value="IRON-MOLYBDENUM PROTEIN-RELATED-RELATED"/>
    <property type="match status" value="1"/>
</dbReference>